<feature type="transmembrane region" description="Helical" evidence="1">
    <location>
        <begin position="12"/>
        <end position="32"/>
    </location>
</feature>
<name>A0AAD8N2A2_9APIA</name>
<keyword evidence="1" id="KW-1133">Transmembrane helix</keyword>
<evidence type="ECO:0000256" key="1">
    <source>
        <dbReference type="SAM" id="Phobius"/>
    </source>
</evidence>
<comment type="caution">
    <text evidence="2">The sequence shown here is derived from an EMBL/GenBank/DDBJ whole genome shotgun (WGS) entry which is preliminary data.</text>
</comment>
<accession>A0AAD8N2A2</accession>
<keyword evidence="1" id="KW-0812">Transmembrane</keyword>
<dbReference type="PANTHER" id="PTHR33834">
    <property type="entry name" value="SIGNALING PEPTIDE TAXIMIN 2"/>
    <property type="match status" value="1"/>
</dbReference>
<keyword evidence="1" id="KW-0472">Membrane</keyword>
<feature type="transmembrane region" description="Helical" evidence="1">
    <location>
        <begin position="38"/>
        <end position="65"/>
    </location>
</feature>
<gene>
    <name evidence="2" type="ORF">POM88_012387</name>
</gene>
<dbReference type="EMBL" id="JAUIZM010000003">
    <property type="protein sequence ID" value="KAK1393331.1"/>
    <property type="molecule type" value="Genomic_DNA"/>
</dbReference>
<proteinExistence type="predicted"/>
<dbReference type="PANTHER" id="PTHR33834:SF4">
    <property type="entry name" value="SIGNALING PEPTIDE TAXIMIN 2"/>
    <property type="match status" value="1"/>
</dbReference>
<sequence length="104" mass="11363">MGDGDCECRPLGFLLGLPFAVLALILSLLGAVIWILGSIVSCVCPCCCCCAGLLNLAVALVKLPIKILREGKEKKMIQLIPSTDRLFAVTFKKFFPVFFFFFAD</sequence>
<keyword evidence="3" id="KW-1185">Reference proteome</keyword>
<evidence type="ECO:0000313" key="3">
    <source>
        <dbReference type="Proteomes" id="UP001237642"/>
    </source>
</evidence>
<organism evidence="2 3">
    <name type="scientific">Heracleum sosnowskyi</name>
    <dbReference type="NCBI Taxonomy" id="360622"/>
    <lineage>
        <taxon>Eukaryota</taxon>
        <taxon>Viridiplantae</taxon>
        <taxon>Streptophyta</taxon>
        <taxon>Embryophyta</taxon>
        <taxon>Tracheophyta</taxon>
        <taxon>Spermatophyta</taxon>
        <taxon>Magnoliopsida</taxon>
        <taxon>eudicotyledons</taxon>
        <taxon>Gunneridae</taxon>
        <taxon>Pentapetalae</taxon>
        <taxon>asterids</taxon>
        <taxon>campanulids</taxon>
        <taxon>Apiales</taxon>
        <taxon>Apiaceae</taxon>
        <taxon>Apioideae</taxon>
        <taxon>apioid superclade</taxon>
        <taxon>Tordylieae</taxon>
        <taxon>Tordyliinae</taxon>
        <taxon>Heracleum</taxon>
    </lineage>
</organism>
<protein>
    <submittedName>
        <fullName evidence="2">Signaling peptide TAXIMIN 2</fullName>
    </submittedName>
</protein>
<dbReference type="InterPro" id="IPR055283">
    <property type="entry name" value="TAXIMIN_1/2"/>
</dbReference>
<dbReference type="Proteomes" id="UP001237642">
    <property type="component" value="Unassembled WGS sequence"/>
</dbReference>
<reference evidence="2" key="2">
    <citation type="submission" date="2023-05" db="EMBL/GenBank/DDBJ databases">
        <authorList>
            <person name="Schelkunov M.I."/>
        </authorList>
    </citation>
    <scope>NUCLEOTIDE SEQUENCE</scope>
    <source>
        <strain evidence="2">Hsosn_3</strain>
        <tissue evidence="2">Leaf</tissue>
    </source>
</reference>
<dbReference type="AlphaFoldDB" id="A0AAD8N2A2"/>
<reference evidence="2" key="1">
    <citation type="submission" date="2023-02" db="EMBL/GenBank/DDBJ databases">
        <title>Genome of toxic invasive species Heracleum sosnowskyi carries increased number of genes despite the absence of recent whole-genome duplications.</title>
        <authorList>
            <person name="Schelkunov M."/>
            <person name="Shtratnikova V."/>
            <person name="Makarenko M."/>
            <person name="Klepikova A."/>
            <person name="Omelchenko D."/>
            <person name="Novikova G."/>
            <person name="Obukhova E."/>
            <person name="Bogdanov V."/>
            <person name="Penin A."/>
            <person name="Logacheva M."/>
        </authorList>
    </citation>
    <scope>NUCLEOTIDE SEQUENCE</scope>
    <source>
        <strain evidence="2">Hsosn_3</strain>
        <tissue evidence="2">Leaf</tissue>
    </source>
</reference>
<evidence type="ECO:0000313" key="2">
    <source>
        <dbReference type="EMBL" id="KAK1393331.1"/>
    </source>
</evidence>